<dbReference type="PROSITE" id="PS51352">
    <property type="entry name" value="THIOREDOXIN_2"/>
    <property type="match status" value="1"/>
</dbReference>
<accession>A0A437Q8C5</accession>
<dbReference type="EMBL" id="SACQ01000004">
    <property type="protein sequence ID" value="RVU30804.1"/>
    <property type="molecule type" value="Genomic_DNA"/>
</dbReference>
<dbReference type="InterPro" id="IPR050553">
    <property type="entry name" value="Thioredoxin_ResA/DsbE_sf"/>
</dbReference>
<gene>
    <name evidence="2" type="ORF">EOE65_10885</name>
</gene>
<dbReference type="Proteomes" id="UP000282818">
    <property type="component" value="Unassembled WGS sequence"/>
</dbReference>
<dbReference type="SUPFAM" id="SSF52833">
    <property type="entry name" value="Thioredoxin-like"/>
    <property type="match status" value="1"/>
</dbReference>
<dbReference type="Pfam" id="PF00578">
    <property type="entry name" value="AhpC-TSA"/>
    <property type="match status" value="1"/>
</dbReference>
<proteinExistence type="predicted"/>
<evidence type="ECO:0000259" key="1">
    <source>
        <dbReference type="PROSITE" id="PS51352"/>
    </source>
</evidence>
<evidence type="ECO:0000313" key="3">
    <source>
        <dbReference type="Proteomes" id="UP000282818"/>
    </source>
</evidence>
<dbReference type="InterPro" id="IPR036249">
    <property type="entry name" value="Thioredoxin-like_sf"/>
</dbReference>
<evidence type="ECO:0000313" key="2">
    <source>
        <dbReference type="EMBL" id="RVU30804.1"/>
    </source>
</evidence>
<organism evidence="2 3">
    <name type="scientific">Neptunomonas marina</name>
    <dbReference type="NCBI Taxonomy" id="1815562"/>
    <lineage>
        <taxon>Bacteria</taxon>
        <taxon>Pseudomonadati</taxon>
        <taxon>Pseudomonadota</taxon>
        <taxon>Gammaproteobacteria</taxon>
        <taxon>Oceanospirillales</taxon>
        <taxon>Oceanospirillaceae</taxon>
        <taxon>Neptunomonas</taxon>
    </lineage>
</organism>
<dbReference type="InterPro" id="IPR013766">
    <property type="entry name" value="Thioredoxin_domain"/>
</dbReference>
<dbReference type="GO" id="GO:0016491">
    <property type="term" value="F:oxidoreductase activity"/>
    <property type="evidence" value="ECO:0007669"/>
    <property type="project" value="InterPro"/>
</dbReference>
<name>A0A437Q8C5_9GAMM</name>
<protein>
    <submittedName>
        <fullName evidence="2">Redoxin domain-containing protein</fullName>
    </submittedName>
</protein>
<dbReference type="GO" id="GO:0016209">
    <property type="term" value="F:antioxidant activity"/>
    <property type="evidence" value="ECO:0007669"/>
    <property type="project" value="InterPro"/>
</dbReference>
<comment type="caution">
    <text evidence="2">The sequence shown here is derived from an EMBL/GenBank/DDBJ whole genome shotgun (WGS) entry which is preliminary data.</text>
</comment>
<dbReference type="RefSeq" id="WP_127694340.1">
    <property type="nucleotide sequence ID" value="NZ_SACQ01000004.1"/>
</dbReference>
<dbReference type="InterPro" id="IPR000866">
    <property type="entry name" value="AhpC/TSA"/>
</dbReference>
<keyword evidence="3" id="KW-1185">Reference proteome</keyword>
<dbReference type="AlphaFoldDB" id="A0A437Q8C5"/>
<dbReference type="PANTHER" id="PTHR42852">
    <property type="entry name" value="THIOL:DISULFIDE INTERCHANGE PROTEIN DSBE"/>
    <property type="match status" value="1"/>
</dbReference>
<sequence length="160" mass="17862">MKRIIRWGGEFLLLALVVVGIMFWQERNLLASESASPNFQLPSLTTNVPEPLYQPGERTLVYFFAPWCSICRVSMGNLNTLDGDYQVKAVALSYQSVDEVAEFIEDLDVTAPVLLGHDDVMRRFNISAFPTYYVIDEQGLIASKSMGYSSEIGLKLRAGG</sequence>
<dbReference type="PANTHER" id="PTHR42852:SF17">
    <property type="entry name" value="THIOREDOXIN-LIKE PROTEIN HI_1115"/>
    <property type="match status" value="1"/>
</dbReference>
<dbReference type="Gene3D" id="3.40.30.10">
    <property type="entry name" value="Glutaredoxin"/>
    <property type="match status" value="1"/>
</dbReference>
<feature type="domain" description="Thioredoxin" evidence="1">
    <location>
        <begin position="30"/>
        <end position="160"/>
    </location>
</feature>
<reference evidence="2 3" key="1">
    <citation type="submission" date="2019-01" db="EMBL/GenBank/DDBJ databases">
        <authorList>
            <person name="Chen W.-M."/>
        </authorList>
    </citation>
    <scope>NUCLEOTIDE SEQUENCE [LARGE SCALE GENOMIC DNA]</scope>
    <source>
        <strain evidence="2 3">HPM-16</strain>
    </source>
</reference>